<evidence type="ECO:0000256" key="2">
    <source>
        <dbReference type="ARBA" id="ARBA00008020"/>
    </source>
</evidence>
<dbReference type="InterPro" id="IPR017998">
    <property type="entry name" value="Chaperone_TCP-1"/>
</dbReference>
<accession>A0A2L2XBU9</accession>
<evidence type="ECO:0000256" key="5">
    <source>
        <dbReference type="ARBA" id="ARBA00023186"/>
    </source>
</evidence>
<comment type="similarity">
    <text evidence="1">Belongs to the chaperonin (HSP60) family.</text>
</comment>
<dbReference type="AlphaFoldDB" id="A0A2L2XBU9"/>
<evidence type="ECO:0000313" key="6">
    <source>
        <dbReference type="EMBL" id="GBF33163.1"/>
    </source>
</evidence>
<keyword evidence="4" id="KW-0067">ATP-binding</keyword>
<dbReference type="PANTHER" id="PTHR11353">
    <property type="entry name" value="CHAPERONIN"/>
    <property type="match status" value="1"/>
</dbReference>
<dbReference type="GO" id="GO:0005524">
    <property type="term" value="F:ATP binding"/>
    <property type="evidence" value="ECO:0007669"/>
    <property type="project" value="UniProtKB-KW"/>
</dbReference>
<dbReference type="CDD" id="cd00309">
    <property type="entry name" value="chaperonin_type_I_II"/>
    <property type="match status" value="1"/>
</dbReference>
<dbReference type="PRINTS" id="PR00304">
    <property type="entry name" value="TCOMPLEXTCP1"/>
</dbReference>
<reference evidence="7" key="1">
    <citation type="submission" date="2018-02" db="EMBL/GenBank/DDBJ databases">
        <title>Genome sequence of Desulfocucumis palustris strain NAW-5.</title>
        <authorList>
            <person name="Watanabe M."/>
            <person name="Kojima H."/>
            <person name="Fukui M."/>
        </authorList>
    </citation>
    <scope>NUCLEOTIDE SEQUENCE [LARGE SCALE GENOMIC DNA]</scope>
    <source>
        <strain evidence="7">NAW-5</strain>
    </source>
</reference>
<sequence length="519" mass="54941">MSLKQQASTGAEVDERMAALVTNANAIRAISSAVEGTLGPKGLDTMLVDQFGEVVITNDGVTILTMMEANHPAARMLINIAKAQQEEIGDGTTTATVMAGALVGTGVDQVARGVPVARVIEGLRAGIKRGLQAVEEHSRPVAGMDDQLLRKVALVAGREHEDIADLVVRAAALIGGEKLNDRTFKLSDTVTAEEGADNQVFMGVIINKEKMNRHMPGELEQPAVLIIDDALEPEEIEEEALATEAGFARYLELQAGHKEGIQKIIDLGVGLVLADRGVDDTAEEMLTDAGIVVVQRVASRELRKAAEHTGARMIKRTGLKKDAGSLRQCLGKAARAYNDEKLEQVWVLGGTGKPMATVLVGAATAEVVGERERIARDAASAVQAAVKGGVVPGGGAVELAAVRDVERIRAGMKGMAAYGVDCVIEALKRPMAQIVANAGFNPLEKLGDVLAAQVEEGKPSLAVDCDTGEVCDMYELGVVDPTLVKTHALKAAGEIAEAILRIDTIIKKREEKKENLKEL</sequence>
<keyword evidence="6" id="KW-0346">Stress response</keyword>
<comment type="caution">
    <text evidence="6">The sequence shown here is derived from an EMBL/GenBank/DDBJ whole genome shotgun (WGS) entry which is preliminary data.</text>
</comment>
<evidence type="ECO:0000256" key="4">
    <source>
        <dbReference type="ARBA" id="ARBA00022840"/>
    </source>
</evidence>
<dbReference type="Gene3D" id="1.10.560.10">
    <property type="entry name" value="GroEL-like equatorial domain"/>
    <property type="match status" value="1"/>
</dbReference>
<dbReference type="SUPFAM" id="SSF52029">
    <property type="entry name" value="GroEL apical domain-like"/>
    <property type="match status" value="1"/>
</dbReference>
<keyword evidence="7" id="KW-1185">Reference proteome</keyword>
<dbReference type="InterPro" id="IPR027409">
    <property type="entry name" value="GroEL-like_apical_dom_sf"/>
</dbReference>
<gene>
    <name evidence="6" type="ORF">DCCM_2260</name>
</gene>
<name>A0A2L2XBU9_9FIRM</name>
<dbReference type="OrthoDB" id="2379282at2"/>
<evidence type="ECO:0000256" key="1">
    <source>
        <dbReference type="ARBA" id="ARBA00006607"/>
    </source>
</evidence>
<comment type="similarity">
    <text evidence="2">Belongs to the TCP-1 chaperonin family.</text>
</comment>
<dbReference type="InterPro" id="IPR027410">
    <property type="entry name" value="TCP-1-like_intermed_sf"/>
</dbReference>
<evidence type="ECO:0000256" key="3">
    <source>
        <dbReference type="ARBA" id="ARBA00022741"/>
    </source>
</evidence>
<dbReference type="RefSeq" id="WP_104371586.1">
    <property type="nucleotide sequence ID" value="NZ_BFAV01000073.1"/>
</dbReference>
<dbReference type="InterPro" id="IPR002423">
    <property type="entry name" value="Cpn60/GroEL/TCP-1"/>
</dbReference>
<keyword evidence="3" id="KW-0547">Nucleotide-binding</keyword>
<dbReference type="GO" id="GO:0140662">
    <property type="term" value="F:ATP-dependent protein folding chaperone"/>
    <property type="evidence" value="ECO:0007669"/>
    <property type="project" value="InterPro"/>
</dbReference>
<dbReference type="Proteomes" id="UP000239549">
    <property type="component" value="Unassembled WGS sequence"/>
</dbReference>
<dbReference type="Gene3D" id="3.50.7.10">
    <property type="entry name" value="GroEL"/>
    <property type="match status" value="1"/>
</dbReference>
<dbReference type="InterPro" id="IPR027413">
    <property type="entry name" value="GROEL-like_equatorial_sf"/>
</dbReference>
<keyword evidence="5" id="KW-0143">Chaperone</keyword>
<evidence type="ECO:0000313" key="7">
    <source>
        <dbReference type="Proteomes" id="UP000239549"/>
    </source>
</evidence>
<protein>
    <submittedName>
        <fullName evidence="6">Heat shock protein 60 family chaperone GroEL</fullName>
    </submittedName>
</protein>
<organism evidence="6 7">
    <name type="scientific">Desulfocucumis palustris</name>
    <dbReference type="NCBI Taxonomy" id="1898651"/>
    <lineage>
        <taxon>Bacteria</taxon>
        <taxon>Bacillati</taxon>
        <taxon>Bacillota</taxon>
        <taxon>Clostridia</taxon>
        <taxon>Eubacteriales</taxon>
        <taxon>Desulfocucumaceae</taxon>
        <taxon>Desulfocucumis</taxon>
    </lineage>
</organism>
<dbReference type="SUPFAM" id="SSF48592">
    <property type="entry name" value="GroEL equatorial domain-like"/>
    <property type="match status" value="1"/>
</dbReference>
<dbReference type="Gene3D" id="3.30.260.10">
    <property type="entry name" value="TCP-1-like chaperonin intermediate domain"/>
    <property type="match status" value="1"/>
</dbReference>
<dbReference type="Pfam" id="PF00118">
    <property type="entry name" value="Cpn60_TCP1"/>
    <property type="match status" value="1"/>
</dbReference>
<proteinExistence type="inferred from homology"/>
<dbReference type="EMBL" id="BFAV01000073">
    <property type="protein sequence ID" value="GBF33163.1"/>
    <property type="molecule type" value="Genomic_DNA"/>
</dbReference>